<protein>
    <submittedName>
        <fullName evidence="6">LysR family transcriptional regulator</fullName>
    </submittedName>
</protein>
<keyword evidence="4" id="KW-0804">Transcription</keyword>
<dbReference type="PANTHER" id="PTHR30126:SF2">
    <property type="entry name" value="HTH-TYPE TRANSCRIPTIONAL REGULATOR YJIE"/>
    <property type="match status" value="1"/>
</dbReference>
<evidence type="ECO:0000256" key="3">
    <source>
        <dbReference type="ARBA" id="ARBA00023125"/>
    </source>
</evidence>
<evidence type="ECO:0000256" key="1">
    <source>
        <dbReference type="ARBA" id="ARBA00009437"/>
    </source>
</evidence>
<evidence type="ECO:0000313" key="6">
    <source>
        <dbReference type="EMBL" id="MBR9650339.1"/>
    </source>
</evidence>
<dbReference type="PRINTS" id="PR00039">
    <property type="entry name" value="HTHLYSR"/>
</dbReference>
<comment type="similarity">
    <text evidence="1">Belongs to the LysR transcriptional regulatory family.</text>
</comment>
<dbReference type="InterPro" id="IPR005119">
    <property type="entry name" value="LysR_subst-bd"/>
</dbReference>
<dbReference type="SUPFAM" id="SSF53850">
    <property type="entry name" value="Periplasmic binding protein-like II"/>
    <property type="match status" value="1"/>
</dbReference>
<name>A0ABS5HN36_9RHOB</name>
<proteinExistence type="inferred from homology"/>
<keyword evidence="2" id="KW-0805">Transcription regulation</keyword>
<keyword evidence="3" id="KW-0238">DNA-binding</keyword>
<dbReference type="Pfam" id="PF03466">
    <property type="entry name" value="LysR_substrate"/>
    <property type="match status" value="1"/>
</dbReference>
<gene>
    <name evidence="6" type="ORF">IT775_04260</name>
</gene>
<dbReference type="Proteomes" id="UP001195941">
    <property type="component" value="Unassembled WGS sequence"/>
</dbReference>
<dbReference type="InterPro" id="IPR036388">
    <property type="entry name" value="WH-like_DNA-bd_sf"/>
</dbReference>
<keyword evidence="7" id="KW-1185">Reference proteome</keyword>
<evidence type="ECO:0000256" key="4">
    <source>
        <dbReference type="ARBA" id="ARBA00023163"/>
    </source>
</evidence>
<accession>A0ABS5HN36</accession>
<dbReference type="Pfam" id="PF00126">
    <property type="entry name" value="HTH_1"/>
    <property type="match status" value="1"/>
</dbReference>
<dbReference type="EMBL" id="JADMKU010000003">
    <property type="protein sequence ID" value="MBR9650339.1"/>
    <property type="molecule type" value="Genomic_DNA"/>
</dbReference>
<organism evidence="6 7">
    <name type="scientific">Thalassovita aquimarina</name>
    <dbReference type="NCBI Taxonomy" id="2785917"/>
    <lineage>
        <taxon>Bacteria</taxon>
        <taxon>Pseudomonadati</taxon>
        <taxon>Pseudomonadota</taxon>
        <taxon>Alphaproteobacteria</taxon>
        <taxon>Rhodobacterales</taxon>
        <taxon>Roseobacteraceae</taxon>
        <taxon>Thalassovita</taxon>
    </lineage>
</organism>
<evidence type="ECO:0000259" key="5">
    <source>
        <dbReference type="PROSITE" id="PS50931"/>
    </source>
</evidence>
<evidence type="ECO:0000313" key="7">
    <source>
        <dbReference type="Proteomes" id="UP001195941"/>
    </source>
</evidence>
<dbReference type="PANTHER" id="PTHR30126">
    <property type="entry name" value="HTH-TYPE TRANSCRIPTIONAL REGULATOR"/>
    <property type="match status" value="1"/>
</dbReference>
<dbReference type="InterPro" id="IPR000847">
    <property type="entry name" value="LysR_HTH_N"/>
</dbReference>
<dbReference type="PROSITE" id="PS50931">
    <property type="entry name" value="HTH_LYSR"/>
    <property type="match status" value="1"/>
</dbReference>
<sequence>MEIKWLLDFLSLVDTRNFSRSADERATTQPAFSRRIKALEEWIGATLFDRSQHPIELTAAGQRFRPVAEEVLRRLLQSREEIRQIGENTESTISFSATHSLSLVFFPSWIRRIERDTGILRTRLESNKIGTCVQALMRGECHFMLSPTHSSVEMQLPEDRFSSVAVGVDRLLPVSAPNEDGEPIHALPGSKDRPVDYLAYVGSAASGQAVDFLLKHHDQAPVLQRVFDSHMAGVLKSMAVQGRGVAWLPESEILPELETGALVLAGPETYIIPSEIRLFRSLEPLPRAAEEFWQRMVDAGSASA</sequence>
<dbReference type="SUPFAM" id="SSF46785">
    <property type="entry name" value="Winged helix' DNA-binding domain"/>
    <property type="match status" value="1"/>
</dbReference>
<dbReference type="InterPro" id="IPR036390">
    <property type="entry name" value="WH_DNA-bd_sf"/>
</dbReference>
<comment type="caution">
    <text evidence="6">The sequence shown here is derived from an EMBL/GenBank/DDBJ whole genome shotgun (WGS) entry which is preliminary data.</text>
</comment>
<feature type="domain" description="HTH lysR-type" evidence="5">
    <location>
        <begin position="1"/>
        <end position="58"/>
    </location>
</feature>
<evidence type="ECO:0000256" key="2">
    <source>
        <dbReference type="ARBA" id="ARBA00023015"/>
    </source>
</evidence>
<dbReference type="Gene3D" id="1.10.10.10">
    <property type="entry name" value="Winged helix-like DNA-binding domain superfamily/Winged helix DNA-binding domain"/>
    <property type="match status" value="1"/>
</dbReference>
<reference evidence="6 7" key="1">
    <citation type="journal article" date="2021" name="Arch. Microbiol.">
        <title>Thalassobius aquimarinus sp. nov., isolated from the Sea of Japan seashore.</title>
        <authorList>
            <person name="Kurilenko V.V."/>
            <person name="Romanenko L.A."/>
            <person name="Chernysheva N.Y."/>
            <person name="Velansky P.V."/>
            <person name="Tekutyeva L.A."/>
            <person name="Isaeva M.P."/>
            <person name="Mikhailov V.V."/>
        </authorList>
    </citation>
    <scope>NUCLEOTIDE SEQUENCE [LARGE SCALE GENOMIC DNA]</scope>
    <source>
        <strain evidence="6 7">KMM 8518</strain>
    </source>
</reference>